<feature type="domain" description="Kinesin-like KIF1-type" evidence="3">
    <location>
        <begin position="84"/>
        <end position="124"/>
    </location>
</feature>
<comment type="caution">
    <text evidence="4">The sequence shown here is derived from an EMBL/GenBank/DDBJ whole genome shotgun (WGS) entry which is preliminary data.</text>
</comment>
<evidence type="ECO:0008006" key="6">
    <source>
        <dbReference type="Google" id="ProtNLM"/>
    </source>
</evidence>
<keyword evidence="5" id="KW-1185">Reference proteome</keyword>
<evidence type="ECO:0000259" key="2">
    <source>
        <dbReference type="Pfam" id="PF00168"/>
    </source>
</evidence>
<proteinExistence type="predicted"/>
<dbReference type="Proteomes" id="UP001163046">
    <property type="component" value="Unassembled WGS sequence"/>
</dbReference>
<dbReference type="CDD" id="cd00030">
    <property type="entry name" value="C2"/>
    <property type="match status" value="1"/>
</dbReference>
<dbReference type="InterPro" id="IPR035892">
    <property type="entry name" value="C2_domain_sf"/>
</dbReference>
<evidence type="ECO:0000313" key="4">
    <source>
        <dbReference type="EMBL" id="KAJ7391854.1"/>
    </source>
</evidence>
<evidence type="ECO:0000313" key="5">
    <source>
        <dbReference type="Proteomes" id="UP001163046"/>
    </source>
</evidence>
<dbReference type="AlphaFoldDB" id="A0A9X0A595"/>
<gene>
    <name evidence="4" type="ORF">OS493_016144</name>
</gene>
<feature type="domain" description="C2" evidence="2">
    <location>
        <begin position="190"/>
        <end position="264"/>
    </location>
</feature>
<dbReference type="Pfam" id="PF00168">
    <property type="entry name" value="C2"/>
    <property type="match status" value="1"/>
</dbReference>
<accession>A0A9X0A595</accession>
<organism evidence="4 5">
    <name type="scientific">Desmophyllum pertusum</name>
    <dbReference type="NCBI Taxonomy" id="174260"/>
    <lineage>
        <taxon>Eukaryota</taxon>
        <taxon>Metazoa</taxon>
        <taxon>Cnidaria</taxon>
        <taxon>Anthozoa</taxon>
        <taxon>Hexacorallia</taxon>
        <taxon>Scleractinia</taxon>
        <taxon>Caryophylliina</taxon>
        <taxon>Caryophylliidae</taxon>
        <taxon>Desmophyllum</taxon>
    </lineage>
</organism>
<evidence type="ECO:0000256" key="1">
    <source>
        <dbReference type="SAM" id="Coils"/>
    </source>
</evidence>
<dbReference type="Pfam" id="PF12423">
    <property type="entry name" value="KIF1B"/>
    <property type="match status" value="1"/>
</dbReference>
<reference evidence="4" key="1">
    <citation type="submission" date="2023-01" db="EMBL/GenBank/DDBJ databases">
        <title>Genome assembly of the deep-sea coral Lophelia pertusa.</title>
        <authorList>
            <person name="Herrera S."/>
            <person name="Cordes E."/>
        </authorList>
    </citation>
    <scope>NUCLEOTIDE SEQUENCE</scope>
    <source>
        <strain evidence="4">USNM1676648</strain>
        <tissue evidence="4">Polyp</tissue>
    </source>
</reference>
<dbReference type="Gene3D" id="2.60.40.150">
    <property type="entry name" value="C2 domain"/>
    <property type="match status" value="1"/>
</dbReference>
<dbReference type="InterPro" id="IPR022140">
    <property type="entry name" value="Kinesin-like_KIF1-typ"/>
</dbReference>
<keyword evidence="1" id="KW-0175">Coiled coil</keyword>
<name>A0A9X0A595_9CNID</name>
<dbReference type="InterPro" id="IPR000008">
    <property type="entry name" value="C2_dom"/>
</dbReference>
<evidence type="ECO:0000259" key="3">
    <source>
        <dbReference type="Pfam" id="PF12423"/>
    </source>
</evidence>
<dbReference type="EMBL" id="MU825404">
    <property type="protein sequence ID" value="KAJ7391854.1"/>
    <property type="molecule type" value="Genomic_DNA"/>
</dbReference>
<dbReference type="OrthoDB" id="3176171at2759"/>
<feature type="coiled-coil region" evidence="1">
    <location>
        <begin position="300"/>
        <end position="330"/>
    </location>
</feature>
<sequence length="413" mass="47152">MAQEEIAMNAGLDVDDQESKGNRSCSMKCQEAIKESDVVAEDLADMMPMVNEANAISQELDKKPYVVMKDLQTGVENLWPKAKFINRKYVMDEMYENFEDGDDWQLEDEKDPFTETPDIESLIGCVGVPMQSLGYVLDMREQLGVTDYKGRENRLPQFVPLNDKGKEITEEDDIFIDNPRQLEGKKLDFVVRVQSAKGLPKRYTDVYCKYSMYLEADIKTAVISGTRNPEFKYERRFTFEQCPPKFIKFLVDKSVIVQLWGKQVVDKKPVNLAAKKGKDTKAIMRAETLKKNNVSLNPAVVKGMAEMATLKKQNKRLQDKMNHIRQLCDKRQSEGKSVIAVTEVRAIIGENKCKYTNCSCPGLLWWSEEKQPIRKGELETKAAHALSCNSAQFGQQLSRHKRHCSMGSRAINF</sequence>
<dbReference type="SUPFAM" id="SSF49562">
    <property type="entry name" value="C2 domain (Calcium/lipid-binding domain, CaLB)"/>
    <property type="match status" value="1"/>
</dbReference>
<protein>
    <recommendedName>
        <fullName evidence="6">C2 domain-containing protein</fullName>
    </recommendedName>
</protein>